<keyword evidence="12 13" id="KW-0472">Membrane</keyword>
<evidence type="ECO:0000256" key="4">
    <source>
        <dbReference type="ARBA" id="ARBA00022519"/>
    </source>
</evidence>
<comment type="function">
    <text evidence="13">Is probably a protein kinase regulator of UbiI activity which is involved in aerobic coenzyme Q (ubiquinone) biosynthesis.</text>
</comment>
<evidence type="ECO:0000313" key="16">
    <source>
        <dbReference type="Proteomes" id="UP000663903"/>
    </source>
</evidence>
<feature type="binding site" evidence="13">
    <location>
        <begin position="125"/>
        <end position="133"/>
    </location>
    <ligand>
        <name>ATP</name>
        <dbReference type="ChEBI" id="CHEBI:30616"/>
    </ligand>
</feature>
<dbReference type="InterPro" id="IPR010232">
    <property type="entry name" value="UbiB"/>
</dbReference>
<evidence type="ECO:0000256" key="2">
    <source>
        <dbReference type="ARBA" id="ARBA00009670"/>
    </source>
</evidence>
<dbReference type="GO" id="GO:0005524">
    <property type="term" value="F:ATP binding"/>
    <property type="evidence" value="ECO:0007669"/>
    <property type="project" value="UniProtKB-KW"/>
</dbReference>
<evidence type="ECO:0000256" key="10">
    <source>
        <dbReference type="ARBA" id="ARBA00022840"/>
    </source>
</evidence>
<dbReference type="NCBIfam" id="TIGR01982">
    <property type="entry name" value="UbiB"/>
    <property type="match status" value="1"/>
</dbReference>
<evidence type="ECO:0000256" key="6">
    <source>
        <dbReference type="ARBA" id="ARBA00022688"/>
    </source>
</evidence>
<feature type="transmembrane region" description="Helical" evidence="13">
    <location>
        <begin position="499"/>
        <end position="519"/>
    </location>
</feature>
<dbReference type="NCBIfam" id="NF003404">
    <property type="entry name" value="PRK04750.1"/>
    <property type="match status" value="1"/>
</dbReference>
<keyword evidence="7 13" id="KW-0812">Transmembrane</keyword>
<protein>
    <recommendedName>
        <fullName evidence="13">Probable protein kinase UbiB</fullName>
        <ecNumber evidence="13">2.7.-.-</ecNumber>
    </recommendedName>
    <alternativeName>
        <fullName evidence="13">Ubiquinone biosynthesis protein UbiB</fullName>
    </alternativeName>
</protein>
<keyword evidence="3 13" id="KW-1003">Cell membrane</keyword>
<evidence type="ECO:0000259" key="14">
    <source>
        <dbReference type="Pfam" id="PF03109"/>
    </source>
</evidence>
<dbReference type="SUPFAM" id="SSF56112">
    <property type="entry name" value="Protein kinase-like (PK-like)"/>
    <property type="match status" value="1"/>
</dbReference>
<evidence type="ECO:0000256" key="1">
    <source>
        <dbReference type="ARBA" id="ARBA00005020"/>
    </source>
</evidence>
<dbReference type="EC" id="2.7.-.-" evidence="13"/>
<evidence type="ECO:0000256" key="3">
    <source>
        <dbReference type="ARBA" id="ARBA00022475"/>
    </source>
</evidence>
<comment type="caution">
    <text evidence="13">Lacks conserved residue(s) required for the propagation of feature annotation.</text>
</comment>
<dbReference type="InterPro" id="IPR045308">
    <property type="entry name" value="UbiB_bact"/>
</dbReference>
<evidence type="ECO:0000256" key="13">
    <source>
        <dbReference type="HAMAP-Rule" id="MF_00414"/>
    </source>
</evidence>
<dbReference type="PANTHER" id="PTHR10566">
    <property type="entry name" value="CHAPERONE-ACTIVITY OF BC1 COMPLEX CABC1 -RELATED"/>
    <property type="match status" value="1"/>
</dbReference>
<gene>
    <name evidence="13 15" type="primary">ubiB</name>
    <name evidence="15" type="ORF">J1M35_16915</name>
</gene>
<dbReference type="PANTHER" id="PTHR10566:SF113">
    <property type="entry name" value="PROTEIN ACTIVITY OF BC1 COMPLEX KINASE 7, CHLOROPLASTIC"/>
    <property type="match status" value="1"/>
</dbReference>
<feature type="domain" description="ABC1 atypical kinase-like" evidence="14">
    <location>
        <begin position="89"/>
        <end position="342"/>
    </location>
</feature>
<evidence type="ECO:0000313" key="15">
    <source>
        <dbReference type="EMBL" id="QTD44746.1"/>
    </source>
</evidence>
<keyword evidence="5 13" id="KW-0808">Transferase</keyword>
<evidence type="ECO:0000256" key="12">
    <source>
        <dbReference type="ARBA" id="ARBA00023136"/>
    </source>
</evidence>
<dbReference type="EMBL" id="CP071796">
    <property type="protein sequence ID" value="QTD44746.1"/>
    <property type="molecule type" value="Genomic_DNA"/>
</dbReference>
<comment type="similarity">
    <text evidence="13">Belongs to the ABC1 family. UbiB subfamily.</text>
</comment>
<evidence type="ECO:0000256" key="9">
    <source>
        <dbReference type="ARBA" id="ARBA00022777"/>
    </source>
</evidence>
<dbReference type="AlphaFoldDB" id="A0A975H306"/>
<keyword evidence="10 13" id="KW-0067">ATP-binding</keyword>
<dbReference type="HAMAP" id="MF_00414">
    <property type="entry name" value="UbiB"/>
    <property type="match status" value="1"/>
</dbReference>
<dbReference type="GO" id="GO:0010795">
    <property type="term" value="P:regulation of ubiquinone biosynthetic process"/>
    <property type="evidence" value="ECO:0007669"/>
    <property type="project" value="UniProtKB-UniRule"/>
</dbReference>
<dbReference type="InterPro" id="IPR004147">
    <property type="entry name" value="ABC1_dom"/>
</dbReference>
<dbReference type="Pfam" id="PF03109">
    <property type="entry name" value="ABC1"/>
    <property type="match status" value="1"/>
</dbReference>
<sequence>MTRVARAVTIVWIAMRYGLDELVLTSFQHPWLRLTARIASMGRDLSAPRGQRLREALQKLGPIFVKFGQVLSTRRDLLPLDLADELALLQDQVPPFPGEVAVATIERAFRKPIGEVFTSFDRTPVASASIAQVHFATVRDENGREREVAVKVLRPGMLKVIDQDMALIRMMAGWVERLAPDGKRLKPREVVAEFDKYLHDELDLVREAAGAAQLRRNMAGLGLVMIPEMFWDLIRPEVLVMERMKGVPVNQIERLRAAGVDIPKLARDGVTIFFTQVFRDGFFHADMHPGNIMVSIEPATFGRYISLDFGIVGTLTQVDKEYLAQNFAAFFRRDYKRVAELHVESGWVPADTRIDELEAGIRSVCEPYFDRPLKDISLGMVLLRLFQISRRFNVVIQPQLVLLQKTLLNVEGLGRQLDPDLDLWHTAKPFLEKWMHEQIGPKRLWTELKEQAPYYAKMLPDLPRLLHGYLQQRPVDALRAELQALTLAQQQTNRLLRRIVVGGVVVLLALVALVLFGPVRIF</sequence>
<name>A0A975H306_9BURK</name>
<keyword evidence="15" id="KW-0830">Ubiquinone</keyword>
<dbReference type="RefSeq" id="WP_208008309.1">
    <property type="nucleotide sequence ID" value="NZ_CP071796.1"/>
</dbReference>
<comment type="pathway">
    <text evidence="1 13">Cofactor biosynthesis; ubiquinone biosynthesis [regulation].</text>
</comment>
<evidence type="ECO:0000256" key="5">
    <source>
        <dbReference type="ARBA" id="ARBA00022679"/>
    </source>
</evidence>
<keyword evidence="4" id="KW-0997">Cell inner membrane</keyword>
<feature type="active site" description="Proton acceptor" evidence="13">
    <location>
        <position position="286"/>
    </location>
</feature>
<feature type="binding site" evidence="13">
    <location>
        <position position="151"/>
    </location>
    <ligand>
        <name>ATP</name>
        <dbReference type="ChEBI" id="CHEBI:30616"/>
    </ligand>
</feature>
<accession>A0A975H306</accession>
<keyword evidence="6 13" id="KW-0831">Ubiquinone biosynthesis</keyword>
<evidence type="ECO:0000256" key="11">
    <source>
        <dbReference type="ARBA" id="ARBA00022989"/>
    </source>
</evidence>
<dbReference type="Proteomes" id="UP000663903">
    <property type="component" value="Chromosome"/>
</dbReference>
<keyword evidence="11 13" id="KW-1133">Transmembrane helix</keyword>
<reference evidence="15" key="1">
    <citation type="submission" date="2021-03" db="EMBL/GenBank/DDBJ databases">
        <title>Ottowia sp. 27C isolated from the cloaca of a Giant Asian pond turtle (Heosemys grandis).</title>
        <authorList>
            <person name="Spergser J."/>
            <person name="Busse H.-J."/>
        </authorList>
    </citation>
    <scope>NUCLEOTIDE SEQUENCE</scope>
    <source>
        <strain evidence="15">27C</strain>
    </source>
</reference>
<dbReference type="InterPro" id="IPR011009">
    <property type="entry name" value="Kinase-like_dom_sf"/>
</dbReference>
<keyword evidence="9 13" id="KW-0418">Kinase</keyword>
<comment type="subcellular location">
    <subcellularLocation>
        <location evidence="13">Cell membrane</location>
        <topology evidence="13">Single-pass membrane protein</topology>
    </subcellularLocation>
</comment>
<dbReference type="KEGG" id="otd:J1M35_16915"/>
<comment type="similarity">
    <text evidence="2">Belongs to the protein kinase superfamily. ADCK protein kinase family.</text>
</comment>
<dbReference type="GO" id="GO:0005886">
    <property type="term" value="C:plasma membrane"/>
    <property type="evidence" value="ECO:0007669"/>
    <property type="project" value="UniProtKB-SubCell"/>
</dbReference>
<proteinExistence type="inferred from homology"/>
<evidence type="ECO:0000256" key="7">
    <source>
        <dbReference type="ARBA" id="ARBA00022692"/>
    </source>
</evidence>
<organism evidence="15 16">
    <name type="scientific">Ottowia testudinis</name>
    <dbReference type="NCBI Taxonomy" id="2816950"/>
    <lineage>
        <taxon>Bacteria</taxon>
        <taxon>Pseudomonadati</taxon>
        <taxon>Pseudomonadota</taxon>
        <taxon>Betaproteobacteria</taxon>
        <taxon>Burkholderiales</taxon>
        <taxon>Comamonadaceae</taxon>
        <taxon>Ottowia</taxon>
    </lineage>
</organism>
<dbReference type="GO" id="GO:0006744">
    <property type="term" value="P:ubiquinone biosynthetic process"/>
    <property type="evidence" value="ECO:0007669"/>
    <property type="project" value="UniProtKB-KW"/>
</dbReference>
<keyword evidence="8 13" id="KW-0547">Nucleotide-binding</keyword>
<dbReference type="GO" id="GO:0004672">
    <property type="term" value="F:protein kinase activity"/>
    <property type="evidence" value="ECO:0007669"/>
    <property type="project" value="UniProtKB-UniRule"/>
</dbReference>
<evidence type="ECO:0000256" key="8">
    <source>
        <dbReference type="ARBA" id="ARBA00022741"/>
    </source>
</evidence>
<keyword evidence="16" id="KW-1185">Reference proteome</keyword>
<dbReference type="CDD" id="cd13972">
    <property type="entry name" value="UbiB"/>
    <property type="match status" value="1"/>
</dbReference>
<dbReference type="InterPro" id="IPR050154">
    <property type="entry name" value="UbiB_kinase"/>
</dbReference>